<dbReference type="PROSITE" id="PS00232">
    <property type="entry name" value="CADHERIN_1"/>
    <property type="match status" value="4"/>
</dbReference>
<keyword evidence="7 12" id="KW-0106">Calcium</keyword>
<dbReference type="PRINTS" id="PR00205">
    <property type="entry name" value="CADHERIN"/>
</dbReference>
<dbReference type="GO" id="GO:0005886">
    <property type="term" value="C:plasma membrane"/>
    <property type="evidence" value="ECO:0000318"/>
    <property type="project" value="GO_Central"/>
</dbReference>
<evidence type="ECO:0000256" key="10">
    <source>
        <dbReference type="ARBA" id="ARBA00023136"/>
    </source>
</evidence>
<feature type="domain" description="Cadherin" evidence="13">
    <location>
        <begin position="1"/>
        <end position="43"/>
    </location>
</feature>
<dbReference type="InterPro" id="IPR002126">
    <property type="entry name" value="Cadherin-like_dom"/>
</dbReference>
<dbReference type="PANTHER" id="PTHR24028:SF146">
    <property type="entry name" value="CADHERIN 96CB, ISOFORM D-RELATED"/>
    <property type="match status" value="1"/>
</dbReference>
<evidence type="ECO:0000256" key="3">
    <source>
        <dbReference type="ARBA" id="ARBA00022692"/>
    </source>
</evidence>
<keyword evidence="8" id="KW-0130">Cell adhesion</keyword>
<dbReference type="GeneID" id="20213784"/>
<keyword evidence="6" id="KW-0677">Repeat</keyword>
<protein>
    <recommendedName>
        <fullName evidence="13">Cadherin domain-containing protein</fullName>
    </recommendedName>
</protein>
<evidence type="ECO:0000256" key="9">
    <source>
        <dbReference type="ARBA" id="ARBA00022989"/>
    </source>
</evidence>
<keyword evidence="11" id="KW-0325">Glycoprotein</keyword>
<keyword evidence="9" id="KW-1133">Transmembrane helix</keyword>
<evidence type="ECO:0000256" key="1">
    <source>
        <dbReference type="ARBA" id="ARBA00004251"/>
    </source>
</evidence>
<name>T1FY86_HELRO</name>
<reference evidence="14 16" key="2">
    <citation type="journal article" date="2013" name="Nature">
        <title>Insights into bilaterian evolution from three spiralian genomes.</title>
        <authorList>
            <person name="Simakov O."/>
            <person name="Marletaz F."/>
            <person name="Cho S.J."/>
            <person name="Edsinger-Gonzales E."/>
            <person name="Havlak P."/>
            <person name="Hellsten U."/>
            <person name="Kuo D.H."/>
            <person name="Larsson T."/>
            <person name="Lv J."/>
            <person name="Arendt D."/>
            <person name="Savage R."/>
            <person name="Osoegawa K."/>
            <person name="de Jong P."/>
            <person name="Grimwood J."/>
            <person name="Chapman J.A."/>
            <person name="Shapiro H."/>
            <person name="Aerts A."/>
            <person name="Otillar R.P."/>
            <person name="Terry A.Y."/>
            <person name="Boore J.L."/>
            <person name="Grigoriev I.V."/>
            <person name="Lindberg D.R."/>
            <person name="Seaver E.C."/>
            <person name="Weisblat D.A."/>
            <person name="Putnam N.H."/>
            <person name="Rokhsar D.S."/>
        </authorList>
    </citation>
    <scope>NUCLEOTIDE SEQUENCE</scope>
</reference>
<dbReference type="AlphaFoldDB" id="T1FY86"/>
<dbReference type="OMA" id="PHFPNDV"/>
<dbReference type="GO" id="GO:0007156">
    <property type="term" value="P:homophilic cell adhesion via plasma membrane adhesion molecules"/>
    <property type="evidence" value="ECO:0007669"/>
    <property type="project" value="InterPro"/>
</dbReference>
<dbReference type="CTD" id="20213784"/>
<dbReference type="CDD" id="cd11304">
    <property type="entry name" value="Cadherin_repeat"/>
    <property type="match status" value="5"/>
</dbReference>
<keyword evidence="4" id="KW-0479">Metal-binding</keyword>
<evidence type="ECO:0000313" key="16">
    <source>
        <dbReference type="Proteomes" id="UP000015101"/>
    </source>
</evidence>
<evidence type="ECO:0000259" key="13">
    <source>
        <dbReference type="PROSITE" id="PS50268"/>
    </source>
</evidence>
<dbReference type="Gene3D" id="2.60.40.60">
    <property type="entry name" value="Cadherins"/>
    <property type="match status" value="6"/>
</dbReference>
<comment type="subcellular location">
    <subcellularLocation>
        <location evidence="1">Cell membrane</location>
        <topology evidence="1">Single-pass type I membrane protein</topology>
    </subcellularLocation>
</comment>
<dbReference type="GO" id="GO:0007155">
    <property type="term" value="P:cell adhesion"/>
    <property type="evidence" value="ECO:0000318"/>
    <property type="project" value="GO_Central"/>
</dbReference>
<dbReference type="InterPro" id="IPR015919">
    <property type="entry name" value="Cadherin-like_sf"/>
</dbReference>
<dbReference type="STRING" id="6412.T1FY86"/>
<reference evidence="15" key="3">
    <citation type="submission" date="2015-06" db="UniProtKB">
        <authorList>
            <consortium name="EnsemblMetazoa"/>
        </authorList>
    </citation>
    <scope>IDENTIFICATION</scope>
</reference>
<dbReference type="GO" id="GO:0005509">
    <property type="term" value="F:calcium ion binding"/>
    <property type="evidence" value="ECO:0007669"/>
    <property type="project" value="UniProtKB-UniRule"/>
</dbReference>
<gene>
    <name evidence="15" type="primary">20213784</name>
    <name evidence="14" type="ORF">HELRODRAFT_65492</name>
</gene>
<evidence type="ECO:0000256" key="4">
    <source>
        <dbReference type="ARBA" id="ARBA00022723"/>
    </source>
</evidence>
<evidence type="ECO:0000256" key="6">
    <source>
        <dbReference type="ARBA" id="ARBA00022737"/>
    </source>
</evidence>
<feature type="domain" description="Cadherin" evidence="13">
    <location>
        <begin position="181"/>
        <end position="270"/>
    </location>
</feature>
<organism evidence="15 16">
    <name type="scientific">Helobdella robusta</name>
    <name type="common">Californian leech</name>
    <dbReference type="NCBI Taxonomy" id="6412"/>
    <lineage>
        <taxon>Eukaryota</taxon>
        <taxon>Metazoa</taxon>
        <taxon>Spiralia</taxon>
        <taxon>Lophotrochozoa</taxon>
        <taxon>Annelida</taxon>
        <taxon>Clitellata</taxon>
        <taxon>Hirudinea</taxon>
        <taxon>Rhynchobdellida</taxon>
        <taxon>Glossiphoniidae</taxon>
        <taxon>Helobdella</taxon>
    </lineage>
</organism>
<dbReference type="PROSITE" id="PS50268">
    <property type="entry name" value="CADHERIN_2"/>
    <property type="match status" value="6"/>
</dbReference>
<dbReference type="RefSeq" id="XP_009019890.1">
    <property type="nucleotide sequence ID" value="XM_009021642.1"/>
</dbReference>
<evidence type="ECO:0000256" key="8">
    <source>
        <dbReference type="ARBA" id="ARBA00022889"/>
    </source>
</evidence>
<dbReference type="eggNOG" id="ENOG502QPMK">
    <property type="taxonomic scope" value="Eukaryota"/>
</dbReference>
<keyword evidence="3" id="KW-0812">Transmembrane</keyword>
<evidence type="ECO:0000313" key="14">
    <source>
        <dbReference type="EMBL" id="ESO02482.1"/>
    </source>
</evidence>
<dbReference type="InParanoid" id="T1FY86"/>
<evidence type="ECO:0000313" key="15">
    <source>
        <dbReference type="EnsemblMetazoa" id="HelroP65492"/>
    </source>
</evidence>
<dbReference type="Proteomes" id="UP000015101">
    <property type="component" value="Unassembled WGS sequence"/>
</dbReference>
<dbReference type="FunFam" id="2.60.40.60:FF:000123">
    <property type="entry name" value="Protocadherin beta 4"/>
    <property type="match status" value="1"/>
</dbReference>
<evidence type="ECO:0000256" key="5">
    <source>
        <dbReference type="ARBA" id="ARBA00022729"/>
    </source>
</evidence>
<dbReference type="KEGG" id="hro:HELRODRAFT_65492"/>
<dbReference type="EMBL" id="AMQM01000901">
    <property type="status" value="NOT_ANNOTATED_CDS"/>
    <property type="molecule type" value="Genomic_DNA"/>
</dbReference>
<feature type="domain" description="Cadherin" evidence="13">
    <location>
        <begin position="513"/>
        <end position="555"/>
    </location>
</feature>
<dbReference type="EnsemblMetazoa" id="HelroT65492">
    <property type="protein sequence ID" value="HelroP65492"/>
    <property type="gene ID" value="HelroG65492"/>
</dbReference>
<evidence type="ECO:0000256" key="12">
    <source>
        <dbReference type="PROSITE-ProRule" id="PRU00043"/>
    </source>
</evidence>
<keyword evidence="5" id="KW-0732">Signal</keyword>
<dbReference type="SMART" id="SM00112">
    <property type="entry name" value="CA"/>
    <property type="match status" value="4"/>
</dbReference>
<keyword evidence="2" id="KW-1003">Cell membrane</keyword>
<proteinExistence type="predicted"/>
<evidence type="ECO:0000256" key="7">
    <source>
        <dbReference type="ARBA" id="ARBA00022837"/>
    </source>
</evidence>
<sequence length="557" mass="61733">MKNKKNGTKRIQVEAYDGGNPSRSSYLIVNITVLDSNDNPPIFENTSYEIHVLEGENVGETLIKLCARDADKGLNGLVEYRFTDETTQKYGHLFKINKSTGQISTVQALDFETQQSMTLNVLATDQGVSGSLSSQATVLVNVKDVNDNVPEIKVNYQTRVIENVTNVNNSYTKNNFNSGETALRLNLNGPNSDVNGYSSLVDFEHLSKDFQLKQMYQTEFKIVTARKFDREVSGKERVIILCRDNGRMPTSSSATIDVTILDKNDNPPIFSQTHYRASVKEGATHGATVLQVSATDRDEGDNARVLYELKSTESSESNELISIDSNSGLITVAVESVELEDSDHFEYTVVAKNLGTPVKSSNAKLTLQILNSQDEMPAFSLDVYRFSVEENLDAVTPVGKVELISNNKHLIKHSLFYLVSNGCSNNATEFFLTELPFKAEKHSGKIYTKKSLDREMQNNYLLNVMAVQDRHVAPQIACTTVEVKVQDSNDNPPIFTFPTTDNNVAYFSVDDFPGFAVAKLSAVDYDSGKNAQIRFAIESGNEDDLFTLDPTSGMVVL</sequence>
<feature type="domain" description="Cadherin" evidence="13">
    <location>
        <begin position="380"/>
        <end position="495"/>
    </location>
</feature>
<dbReference type="Pfam" id="PF00028">
    <property type="entry name" value="Cadherin"/>
    <property type="match status" value="3"/>
</dbReference>
<keyword evidence="10" id="KW-0472">Membrane</keyword>
<evidence type="ECO:0000256" key="2">
    <source>
        <dbReference type="ARBA" id="ARBA00022475"/>
    </source>
</evidence>
<evidence type="ECO:0000256" key="11">
    <source>
        <dbReference type="ARBA" id="ARBA00023180"/>
    </source>
</evidence>
<reference evidence="16" key="1">
    <citation type="submission" date="2012-12" db="EMBL/GenBank/DDBJ databases">
        <authorList>
            <person name="Hellsten U."/>
            <person name="Grimwood J."/>
            <person name="Chapman J.A."/>
            <person name="Shapiro H."/>
            <person name="Aerts A."/>
            <person name="Otillar R.P."/>
            <person name="Terry A.Y."/>
            <person name="Boore J.L."/>
            <person name="Simakov O."/>
            <person name="Marletaz F."/>
            <person name="Cho S.-J."/>
            <person name="Edsinger-Gonzales E."/>
            <person name="Havlak P."/>
            <person name="Kuo D.-H."/>
            <person name="Larsson T."/>
            <person name="Lv J."/>
            <person name="Arendt D."/>
            <person name="Savage R."/>
            <person name="Osoegawa K."/>
            <person name="de Jong P."/>
            <person name="Lindberg D.R."/>
            <person name="Seaver E.C."/>
            <person name="Weisblat D.A."/>
            <person name="Putnam N.H."/>
            <person name="Grigoriev I.V."/>
            <person name="Rokhsar D.S."/>
        </authorList>
    </citation>
    <scope>NUCLEOTIDE SEQUENCE</scope>
</reference>
<dbReference type="GO" id="GO:0050839">
    <property type="term" value="F:cell adhesion molecule binding"/>
    <property type="evidence" value="ECO:0000318"/>
    <property type="project" value="GO_Central"/>
</dbReference>
<dbReference type="InterPro" id="IPR050174">
    <property type="entry name" value="Protocadherin/Cadherin-CA"/>
</dbReference>
<dbReference type="InterPro" id="IPR020894">
    <property type="entry name" value="Cadherin_CS"/>
</dbReference>
<dbReference type="FunFam" id="2.60.40.60:FF:000002">
    <property type="entry name" value="Protocadherin alpha 2"/>
    <property type="match status" value="1"/>
</dbReference>
<dbReference type="PANTHER" id="PTHR24028">
    <property type="entry name" value="CADHERIN-87A"/>
    <property type="match status" value="1"/>
</dbReference>
<dbReference type="FunFam" id="2.60.40.60:FF:000266">
    <property type="entry name" value="Cadherin 23"/>
    <property type="match status" value="1"/>
</dbReference>
<dbReference type="HOGENOM" id="CLU_489672_0_0_1"/>
<dbReference type="OrthoDB" id="6252479at2759"/>
<accession>T1FY86</accession>
<feature type="domain" description="Cadherin" evidence="13">
    <location>
        <begin position="44"/>
        <end position="152"/>
    </location>
</feature>
<feature type="domain" description="Cadherin" evidence="13">
    <location>
        <begin position="271"/>
        <end position="379"/>
    </location>
</feature>
<keyword evidence="16" id="KW-1185">Reference proteome</keyword>
<dbReference type="EMBL" id="KB096742">
    <property type="protein sequence ID" value="ESO02482.1"/>
    <property type="molecule type" value="Genomic_DNA"/>
</dbReference>
<dbReference type="SUPFAM" id="SSF49313">
    <property type="entry name" value="Cadherin-like"/>
    <property type="match status" value="5"/>
</dbReference>